<evidence type="ECO:0000313" key="2">
    <source>
        <dbReference type="Proteomes" id="UP000603141"/>
    </source>
</evidence>
<proteinExistence type="predicted"/>
<dbReference type="Proteomes" id="UP000603141">
    <property type="component" value="Unassembled WGS sequence"/>
</dbReference>
<dbReference type="InterPro" id="IPR025738">
    <property type="entry name" value="BatD"/>
</dbReference>
<comment type="caution">
    <text evidence="1">The sequence shown here is derived from an EMBL/GenBank/DDBJ whole genome shotgun (WGS) entry which is preliminary data.</text>
</comment>
<sequence length="404" mass="45867">MKPLVSMFIFFACKCYAENLIGARIVCNQSTAWTGQCIPFAIELRAPGNFKGTPVFDLPEVSNTIILPTGSPVLGSENQNGTEVFVQRHSFLLLWQENGSLEIPPIRARFSHQNGYTGPILDTSQETESLSLKIQRPPNSANFDSIITTDSLIIEERWEKPKGPLKSGDILKRIITQRASKMTAMALMPIPLTAPDGIRVYDENPKVEDQFVRGESTAERIDTLTYLIQKSGDYTLPGIEFHWWNPGSLQMESKKLSSISITASAPSSKTLSRPFNHRTWLLFALLLITTTIVFRSQFAKYVHTTLQIIYPIRKRVKRRLIRSCRKNRVDQSLKYWGKFQHLHPDFVPGPRLLHEIKELQRRKYGRNTTTKPWSGTAMAELISISMPSHRSSKFPVALPKLNTQ</sequence>
<protein>
    <submittedName>
        <fullName evidence="1">BatD family protein</fullName>
    </submittedName>
</protein>
<evidence type="ECO:0000313" key="1">
    <source>
        <dbReference type="EMBL" id="MBK1880920.1"/>
    </source>
</evidence>
<accession>A0A934S487</accession>
<dbReference type="PANTHER" id="PTHR40940:SF1">
    <property type="entry name" value="PROTEIN BATD"/>
    <property type="match status" value="1"/>
</dbReference>
<keyword evidence="2" id="KW-1185">Reference proteome</keyword>
<dbReference type="AlphaFoldDB" id="A0A934S487"/>
<organism evidence="1 2">
    <name type="scientific">Luteolibacter pohnpeiensis</name>
    <dbReference type="NCBI Taxonomy" id="454153"/>
    <lineage>
        <taxon>Bacteria</taxon>
        <taxon>Pseudomonadati</taxon>
        <taxon>Verrucomicrobiota</taxon>
        <taxon>Verrucomicrobiia</taxon>
        <taxon>Verrucomicrobiales</taxon>
        <taxon>Verrucomicrobiaceae</taxon>
        <taxon>Luteolibacter</taxon>
    </lineage>
</organism>
<reference evidence="1" key="1">
    <citation type="submission" date="2021-01" db="EMBL/GenBank/DDBJ databases">
        <title>Modified the classification status of verrucomicrobia.</title>
        <authorList>
            <person name="Feng X."/>
        </authorList>
    </citation>
    <scope>NUCLEOTIDE SEQUENCE</scope>
    <source>
        <strain evidence="1">KCTC 22041</strain>
    </source>
</reference>
<dbReference type="PANTHER" id="PTHR40940">
    <property type="entry name" value="PROTEIN BATD-RELATED"/>
    <property type="match status" value="1"/>
</dbReference>
<dbReference type="EMBL" id="JAENIJ010000001">
    <property type="protein sequence ID" value="MBK1880920.1"/>
    <property type="molecule type" value="Genomic_DNA"/>
</dbReference>
<name>A0A934S487_9BACT</name>
<gene>
    <name evidence="1" type="ORF">JIN85_00755</name>
</gene>